<protein>
    <recommendedName>
        <fullName evidence="3">ER membrane protein complex subunit 2</fullName>
    </recommendedName>
</protein>
<comment type="subunit">
    <text evidence="3">Component of the ER membrane protein complex (EMC).</text>
</comment>
<dbReference type="SUPFAM" id="SSF48452">
    <property type="entry name" value="TPR-like"/>
    <property type="match status" value="1"/>
</dbReference>
<dbReference type="GO" id="GO:0072546">
    <property type="term" value="C:EMC complex"/>
    <property type="evidence" value="ECO:0007669"/>
    <property type="project" value="UniProtKB-UniRule"/>
</dbReference>
<dbReference type="Gene3D" id="1.25.40.10">
    <property type="entry name" value="Tetratricopeptide repeat domain"/>
    <property type="match status" value="1"/>
</dbReference>
<dbReference type="OrthoDB" id="124397at2759"/>
<accession>A0A1B9GRL6</accession>
<evidence type="ECO:0000259" key="4">
    <source>
        <dbReference type="Pfam" id="PF22890"/>
    </source>
</evidence>
<reference evidence="5 6" key="1">
    <citation type="submission" date="2013-07" db="EMBL/GenBank/DDBJ databases">
        <title>The Genome Sequence of Cryptococcus heveanensis BCC8398.</title>
        <authorList>
            <consortium name="The Broad Institute Genome Sequencing Platform"/>
            <person name="Cuomo C."/>
            <person name="Litvintseva A."/>
            <person name="Chen Y."/>
            <person name="Heitman J."/>
            <person name="Sun S."/>
            <person name="Springer D."/>
            <person name="Dromer F."/>
            <person name="Young S.K."/>
            <person name="Zeng Q."/>
            <person name="Gargeya S."/>
            <person name="Fitzgerald M."/>
            <person name="Abouelleil A."/>
            <person name="Alvarado L."/>
            <person name="Berlin A.M."/>
            <person name="Chapman S.B."/>
            <person name="Dewar J."/>
            <person name="Goldberg J."/>
            <person name="Griggs A."/>
            <person name="Gujja S."/>
            <person name="Hansen M."/>
            <person name="Howarth C."/>
            <person name="Imamovic A."/>
            <person name="Larimer J."/>
            <person name="McCowan C."/>
            <person name="Murphy C."/>
            <person name="Pearson M."/>
            <person name="Priest M."/>
            <person name="Roberts A."/>
            <person name="Saif S."/>
            <person name="Shea T."/>
            <person name="Sykes S."/>
            <person name="Wortman J."/>
            <person name="Nusbaum C."/>
            <person name="Birren B."/>
        </authorList>
    </citation>
    <scope>NUCLEOTIDE SEQUENCE [LARGE SCALE GENOMIC DNA]</scope>
    <source>
        <strain evidence="5 6">BCC8398</strain>
    </source>
</reference>
<proteinExistence type="inferred from homology"/>
<sequence length="300" mass="32980">MGDIEQLARWRTIGARHSEEVVELAQRVLKSHVGEQEWAIREQLAIAALDLGQNRLATDQINILHRKFPASPRVKILDGLLLEAKGDLIAAQKVYEALLLVDETNVSAHQRMIALSLSSPTTTTSVAITNLLTYLDIFYSDPAGWSLLAELYCEQGMYPQALGALGHLMSVQSWDEGVVRRAGEVAYTLGDYQLALKHLLRAAEMEGGKATNPNPTRTRTWWSIKLTVGRLLDPNTPSSTHANVETSVPEEMRSTTRQLQALDQLATERILAAESTKGSGKVTGHLEVVRGVLGEGKVVR</sequence>
<keyword evidence="3" id="KW-0472">Membrane</keyword>
<evidence type="ECO:0000256" key="1">
    <source>
        <dbReference type="ARBA" id="ARBA00022737"/>
    </source>
</evidence>
<evidence type="ECO:0000313" key="6">
    <source>
        <dbReference type="Proteomes" id="UP000092666"/>
    </source>
</evidence>
<dbReference type="PANTHER" id="PTHR12760">
    <property type="entry name" value="TETRATRICOPEPTIDE REPEAT PROTEIN"/>
    <property type="match status" value="1"/>
</dbReference>
<dbReference type="EMBL" id="KI669504">
    <property type="protein sequence ID" value="OCF33666.1"/>
    <property type="molecule type" value="Genomic_DNA"/>
</dbReference>
<reference evidence="6" key="2">
    <citation type="submission" date="2013-12" db="EMBL/GenBank/DDBJ databases">
        <title>Evolution of pathogenesis and genome organization in the Tremellales.</title>
        <authorList>
            <person name="Cuomo C."/>
            <person name="Litvintseva A."/>
            <person name="Heitman J."/>
            <person name="Chen Y."/>
            <person name="Sun S."/>
            <person name="Springer D."/>
            <person name="Dromer F."/>
            <person name="Young S."/>
            <person name="Zeng Q."/>
            <person name="Chapman S."/>
            <person name="Gujja S."/>
            <person name="Saif S."/>
            <person name="Birren B."/>
        </authorList>
    </citation>
    <scope>NUCLEOTIDE SEQUENCE [LARGE SCALE GENOMIC DNA]</scope>
    <source>
        <strain evidence="6">BCC8398</strain>
    </source>
</reference>
<keyword evidence="2" id="KW-0802">TPR repeat</keyword>
<comment type="subcellular location">
    <subcellularLocation>
        <location evidence="3">Endoplasmic reticulum membrane</location>
        <topology evidence="3">Peripheral membrane protein</topology>
        <orientation evidence="3">Cytoplasmic side</orientation>
    </subcellularLocation>
</comment>
<evidence type="ECO:0000256" key="2">
    <source>
        <dbReference type="ARBA" id="ARBA00022803"/>
    </source>
</evidence>
<dbReference type="InterPro" id="IPR011990">
    <property type="entry name" value="TPR-like_helical_dom_sf"/>
</dbReference>
<evidence type="ECO:0000313" key="5">
    <source>
        <dbReference type="EMBL" id="OCF33666.1"/>
    </source>
</evidence>
<dbReference type="Proteomes" id="UP000092666">
    <property type="component" value="Unassembled WGS sequence"/>
</dbReference>
<dbReference type="InterPro" id="IPR039856">
    <property type="entry name" value="EMC2-like"/>
</dbReference>
<dbReference type="AlphaFoldDB" id="A0A1B9GRL6"/>
<comment type="similarity">
    <text evidence="3">Belongs to the EMC2 family.</text>
</comment>
<evidence type="ECO:0000256" key="3">
    <source>
        <dbReference type="RuleBase" id="RU367091"/>
    </source>
</evidence>
<gene>
    <name evidence="5" type="ORF">I316_04740</name>
</gene>
<name>A0A1B9GRL6_9TREE</name>
<keyword evidence="1" id="KW-0677">Repeat</keyword>
<feature type="domain" description="EMC2 TPR-like" evidence="4">
    <location>
        <begin position="77"/>
        <end position="168"/>
    </location>
</feature>
<dbReference type="STRING" id="1296120.A0A1B9GRL6"/>
<dbReference type="Pfam" id="PF22890">
    <property type="entry name" value="TPR_EMC2"/>
    <property type="match status" value="1"/>
</dbReference>
<comment type="function">
    <text evidence="3">Part of the endoplasmic reticulum membrane protein complex (EMC) that enables the energy-independent insertion into endoplasmic reticulum membranes of newly synthesized membrane proteins.</text>
</comment>
<dbReference type="InterPro" id="IPR055217">
    <property type="entry name" value="TPR_EMC2"/>
</dbReference>
<keyword evidence="3" id="KW-0256">Endoplasmic reticulum</keyword>
<keyword evidence="6" id="KW-1185">Reference proteome</keyword>
<organism evidence="5 6">
    <name type="scientific">Kwoniella heveanensis BCC8398</name>
    <dbReference type="NCBI Taxonomy" id="1296120"/>
    <lineage>
        <taxon>Eukaryota</taxon>
        <taxon>Fungi</taxon>
        <taxon>Dikarya</taxon>
        <taxon>Basidiomycota</taxon>
        <taxon>Agaricomycotina</taxon>
        <taxon>Tremellomycetes</taxon>
        <taxon>Tremellales</taxon>
        <taxon>Cryptococcaceae</taxon>
        <taxon>Kwoniella</taxon>
    </lineage>
</organism>